<keyword evidence="4" id="KW-1003">Cell membrane</keyword>
<dbReference type="SUPFAM" id="SSF103473">
    <property type="entry name" value="MFS general substrate transporter"/>
    <property type="match status" value="1"/>
</dbReference>
<proteinExistence type="inferred from homology"/>
<dbReference type="InterPro" id="IPR011701">
    <property type="entry name" value="MFS"/>
</dbReference>
<dbReference type="EMBL" id="JAFNAA010000005">
    <property type="protein sequence ID" value="MBO1107766.1"/>
    <property type="molecule type" value="Genomic_DNA"/>
</dbReference>
<feature type="transmembrane region" description="Helical" evidence="8">
    <location>
        <begin position="214"/>
        <end position="233"/>
    </location>
</feature>
<evidence type="ECO:0000256" key="7">
    <source>
        <dbReference type="ARBA" id="ARBA00023136"/>
    </source>
</evidence>
<feature type="transmembrane region" description="Helical" evidence="8">
    <location>
        <begin position="137"/>
        <end position="154"/>
    </location>
</feature>
<dbReference type="AlphaFoldDB" id="A0A8I1W685"/>
<evidence type="ECO:0000256" key="8">
    <source>
        <dbReference type="SAM" id="Phobius"/>
    </source>
</evidence>
<keyword evidence="6 8" id="KW-1133">Transmembrane helix</keyword>
<dbReference type="GO" id="GO:0005886">
    <property type="term" value="C:plasma membrane"/>
    <property type="evidence" value="ECO:0007669"/>
    <property type="project" value="UniProtKB-SubCell"/>
</dbReference>
<comment type="subcellular location">
    <subcellularLocation>
        <location evidence="1">Cell membrane</location>
        <topology evidence="1">Multi-pass membrane protein</topology>
    </subcellularLocation>
</comment>
<evidence type="ECO:0000256" key="4">
    <source>
        <dbReference type="ARBA" id="ARBA00022475"/>
    </source>
</evidence>
<feature type="transmembrane region" description="Helical" evidence="8">
    <location>
        <begin position="78"/>
        <end position="97"/>
    </location>
</feature>
<feature type="transmembrane region" description="Helical" evidence="8">
    <location>
        <begin position="367"/>
        <end position="386"/>
    </location>
</feature>
<feature type="transmembrane region" description="Helical" evidence="8">
    <location>
        <begin position="301"/>
        <end position="327"/>
    </location>
</feature>
<comment type="caution">
    <text evidence="10">The sequence shown here is derived from an EMBL/GenBank/DDBJ whole genome shotgun (WGS) entry which is preliminary data.</text>
</comment>
<name>A0A8I1W685_PLESH</name>
<reference evidence="10" key="1">
    <citation type="submission" date="2021-03" db="EMBL/GenBank/DDBJ databases">
        <title>Plesiomonas shigelloides zfcc0051, isolated from zebrafish feces.</title>
        <authorList>
            <person name="Vanderhoek Z."/>
            <person name="Gaulke C."/>
        </authorList>
    </citation>
    <scope>NUCLEOTIDE SEQUENCE</scope>
    <source>
        <strain evidence="10">Zfcc0051</strain>
    </source>
</reference>
<dbReference type="InterPro" id="IPR020846">
    <property type="entry name" value="MFS_dom"/>
</dbReference>
<keyword evidence="5 8" id="KW-0812">Transmembrane</keyword>
<feature type="transmembrane region" description="Helical" evidence="8">
    <location>
        <begin position="339"/>
        <end position="361"/>
    </location>
</feature>
<protein>
    <submittedName>
        <fullName evidence="10">MFS transporter</fullName>
    </submittedName>
</protein>
<evidence type="ECO:0000313" key="10">
    <source>
        <dbReference type="EMBL" id="MBO1107766.1"/>
    </source>
</evidence>
<dbReference type="PANTHER" id="PTHR43271">
    <property type="entry name" value="BLL2771 PROTEIN"/>
    <property type="match status" value="1"/>
</dbReference>
<feature type="transmembrane region" description="Helical" evidence="8">
    <location>
        <begin position="12"/>
        <end position="29"/>
    </location>
</feature>
<keyword evidence="3" id="KW-0813">Transport</keyword>
<sequence>MITQGSRDYRRATAALALSSFLVFCNLYAPQPMLPLLAAQFGASASEVNGIFAGASLGLSLSLLPWAIAADALGRRRIMLCSLGLSLGTALALLLAQSLSSWIVLRVIQGIGLAGFPAVAVAYMAEEFESKAFMRAVGSYVAANSVGGIAGRLIGGGMSQWFGIEATVWTLALLTAAGVSLVAVLLPKPQHFRAQALRPRALFGTLLRHLRNPYLWPVFLISMLAFGIFINLFSVLTFRLHGAPWHLPASALSLLFLCYLSGTVSASLAGHWSVRYSVPAGMALGVGCLLGGTLLTLSLQLWVIIAGLLINSIGFFLLHSLASAWVGKHAGEGRAMASALYLMFYYFGSAAGGFYLLYWWGSGNWPAVVAAAVAALLLIPGLLYALRRRNLPSDLDSSRQHC</sequence>
<gene>
    <name evidence="10" type="ORF">J2R62_05935</name>
</gene>
<dbReference type="PRINTS" id="PR01036">
    <property type="entry name" value="TCRTETB"/>
</dbReference>
<dbReference type="Pfam" id="PF07690">
    <property type="entry name" value="MFS_1"/>
    <property type="match status" value="1"/>
</dbReference>
<dbReference type="Gene3D" id="1.20.1250.20">
    <property type="entry name" value="MFS general substrate transporter like domains"/>
    <property type="match status" value="1"/>
</dbReference>
<feature type="transmembrane region" description="Helical" evidence="8">
    <location>
        <begin position="245"/>
        <end position="269"/>
    </location>
</feature>
<dbReference type="PANTHER" id="PTHR43271:SF1">
    <property type="entry name" value="INNER MEMBRANE TRANSPORT PROTEIN YNFM"/>
    <property type="match status" value="1"/>
</dbReference>
<dbReference type="GO" id="GO:0022857">
    <property type="term" value="F:transmembrane transporter activity"/>
    <property type="evidence" value="ECO:0007669"/>
    <property type="project" value="InterPro"/>
</dbReference>
<dbReference type="CDD" id="cd17324">
    <property type="entry name" value="MFS_NepI_like"/>
    <property type="match status" value="1"/>
</dbReference>
<comment type="similarity">
    <text evidence="2">Belongs to the major facilitator superfamily.</text>
</comment>
<dbReference type="Proteomes" id="UP000664658">
    <property type="component" value="Unassembled WGS sequence"/>
</dbReference>
<evidence type="ECO:0000256" key="3">
    <source>
        <dbReference type="ARBA" id="ARBA00022448"/>
    </source>
</evidence>
<dbReference type="PROSITE" id="PS50850">
    <property type="entry name" value="MFS"/>
    <property type="match status" value="1"/>
</dbReference>
<feature type="domain" description="Major facilitator superfamily (MFS) profile" evidence="9">
    <location>
        <begin position="12"/>
        <end position="389"/>
    </location>
</feature>
<feature type="transmembrane region" description="Helical" evidence="8">
    <location>
        <begin position="49"/>
        <end position="69"/>
    </location>
</feature>
<feature type="transmembrane region" description="Helical" evidence="8">
    <location>
        <begin position="166"/>
        <end position="186"/>
    </location>
</feature>
<feature type="transmembrane region" description="Helical" evidence="8">
    <location>
        <begin position="276"/>
        <end position="295"/>
    </location>
</feature>
<dbReference type="InterPro" id="IPR036259">
    <property type="entry name" value="MFS_trans_sf"/>
</dbReference>
<evidence type="ECO:0000313" key="11">
    <source>
        <dbReference type="Proteomes" id="UP000664658"/>
    </source>
</evidence>
<evidence type="ECO:0000256" key="1">
    <source>
        <dbReference type="ARBA" id="ARBA00004651"/>
    </source>
</evidence>
<keyword evidence="7 8" id="KW-0472">Membrane</keyword>
<evidence type="ECO:0000256" key="2">
    <source>
        <dbReference type="ARBA" id="ARBA00008335"/>
    </source>
</evidence>
<feature type="transmembrane region" description="Helical" evidence="8">
    <location>
        <begin position="103"/>
        <end position="125"/>
    </location>
</feature>
<evidence type="ECO:0000256" key="6">
    <source>
        <dbReference type="ARBA" id="ARBA00022989"/>
    </source>
</evidence>
<organism evidence="10 11">
    <name type="scientific">Plesiomonas shigelloides</name>
    <name type="common">Aeromonas shigelloides</name>
    <dbReference type="NCBI Taxonomy" id="703"/>
    <lineage>
        <taxon>Bacteria</taxon>
        <taxon>Pseudomonadati</taxon>
        <taxon>Pseudomonadota</taxon>
        <taxon>Gammaproteobacteria</taxon>
        <taxon>Enterobacterales</taxon>
        <taxon>Enterobacteriaceae</taxon>
        <taxon>Plesiomonas</taxon>
    </lineage>
</organism>
<dbReference type="RefSeq" id="WP_052242343.1">
    <property type="nucleotide sequence ID" value="NZ_CP076371.1"/>
</dbReference>
<accession>A0A8I1W685</accession>
<evidence type="ECO:0000256" key="5">
    <source>
        <dbReference type="ARBA" id="ARBA00022692"/>
    </source>
</evidence>
<evidence type="ECO:0000259" key="9">
    <source>
        <dbReference type="PROSITE" id="PS50850"/>
    </source>
</evidence>